<reference evidence="2" key="1">
    <citation type="submission" date="2021-11" db="EMBL/GenBank/DDBJ databases">
        <title>Clostridia strains as spoilage organisms.</title>
        <authorList>
            <person name="Wambui J."/>
            <person name="Stevens M.J.A."/>
            <person name="Stephan R."/>
        </authorList>
    </citation>
    <scope>NUCLEOTIDE SEQUENCE</scope>
    <source>
        <strain evidence="2">CF009</strain>
    </source>
</reference>
<gene>
    <name evidence="2" type="ORF">LL038_11345</name>
</gene>
<organism evidence="2 3">
    <name type="scientific">Clostridium estertheticum</name>
    <dbReference type="NCBI Taxonomy" id="238834"/>
    <lineage>
        <taxon>Bacteria</taxon>
        <taxon>Bacillati</taxon>
        <taxon>Bacillota</taxon>
        <taxon>Clostridia</taxon>
        <taxon>Eubacteriales</taxon>
        <taxon>Clostridiaceae</taxon>
        <taxon>Clostridium</taxon>
    </lineage>
</organism>
<feature type="domain" description="Pyridoxamine 5'-phosphate oxidase N-terminal" evidence="1">
    <location>
        <begin position="3"/>
        <end position="89"/>
    </location>
</feature>
<dbReference type="PANTHER" id="PTHR34818">
    <property type="entry name" value="PROTEIN BLI-3"/>
    <property type="match status" value="1"/>
</dbReference>
<dbReference type="AlphaFoldDB" id="A0AA47I9D3"/>
<evidence type="ECO:0000313" key="2">
    <source>
        <dbReference type="EMBL" id="WAG62785.1"/>
    </source>
</evidence>
<proteinExistence type="predicted"/>
<name>A0AA47I9D3_9CLOT</name>
<dbReference type="EMBL" id="CP086239">
    <property type="protein sequence ID" value="WAG62785.1"/>
    <property type="molecule type" value="Genomic_DNA"/>
</dbReference>
<dbReference type="PANTHER" id="PTHR34818:SF1">
    <property type="entry name" value="PROTEIN BLI-3"/>
    <property type="match status" value="1"/>
</dbReference>
<dbReference type="InterPro" id="IPR052917">
    <property type="entry name" value="Stress-Dev_Protein"/>
</dbReference>
<evidence type="ECO:0000259" key="1">
    <source>
        <dbReference type="Pfam" id="PF01243"/>
    </source>
</evidence>
<evidence type="ECO:0000313" key="3">
    <source>
        <dbReference type="Proteomes" id="UP001164733"/>
    </source>
</evidence>
<dbReference type="Proteomes" id="UP001164733">
    <property type="component" value="Chromosome"/>
</dbReference>
<protein>
    <submittedName>
        <fullName evidence="2">Pyridoxamine 5'-phosphate oxidase family protein</fullName>
    </submittedName>
</protein>
<sequence length="132" mass="15049">MNEILKFITDAKVFYLATVEGDKPRVRPFGFAMEHEGKIYFCTSNEKNVCKQLVSNPYFEVSTMSEKGQWIRLQGKAVFDKSLEAKAKVFEVMPSLADVYKTPENPIFEVFYVGEAVATLYSFSDAPRVIKL</sequence>
<dbReference type="RefSeq" id="WP_216125065.1">
    <property type="nucleotide sequence ID" value="NZ_CP086239.1"/>
</dbReference>
<dbReference type="Pfam" id="PF01243">
    <property type="entry name" value="PNPOx_N"/>
    <property type="match status" value="1"/>
</dbReference>
<dbReference type="InterPro" id="IPR011576">
    <property type="entry name" value="Pyridox_Oxase_N"/>
</dbReference>
<accession>A0AA47I9D3</accession>